<dbReference type="InParanoid" id="A0A5E4G617"/>
<dbReference type="AlphaFoldDB" id="A0A5E4G617"/>
<protein>
    <submittedName>
        <fullName evidence="1">PREDICTED: NitaMp020</fullName>
    </submittedName>
</protein>
<reference evidence="2" key="1">
    <citation type="journal article" date="2020" name="Plant J.">
        <title>Transposons played a major role in the diversification between the closely related almond and peach genomes: results from the almond genome sequence.</title>
        <authorList>
            <person name="Alioto T."/>
            <person name="Alexiou K.G."/>
            <person name="Bardil A."/>
            <person name="Barteri F."/>
            <person name="Castanera R."/>
            <person name="Cruz F."/>
            <person name="Dhingra A."/>
            <person name="Duval H."/>
            <person name="Fernandez I Marti A."/>
            <person name="Frias L."/>
            <person name="Galan B."/>
            <person name="Garcia J.L."/>
            <person name="Howad W."/>
            <person name="Gomez-Garrido J."/>
            <person name="Gut M."/>
            <person name="Julca I."/>
            <person name="Morata J."/>
            <person name="Puigdomenech P."/>
            <person name="Ribeca P."/>
            <person name="Rubio Cabetas M.J."/>
            <person name="Vlasova A."/>
            <person name="Wirthensohn M."/>
            <person name="Garcia-Mas J."/>
            <person name="Gabaldon T."/>
            <person name="Casacuberta J.M."/>
            <person name="Arus P."/>
        </authorList>
    </citation>
    <scope>NUCLEOTIDE SEQUENCE [LARGE SCALE GENOMIC DNA]</scope>
    <source>
        <strain evidence="2">cv. Texas</strain>
    </source>
</reference>
<organism evidence="1 2">
    <name type="scientific">Prunus dulcis</name>
    <name type="common">Almond</name>
    <name type="synonym">Amygdalus dulcis</name>
    <dbReference type="NCBI Taxonomy" id="3755"/>
    <lineage>
        <taxon>Eukaryota</taxon>
        <taxon>Viridiplantae</taxon>
        <taxon>Streptophyta</taxon>
        <taxon>Embryophyta</taxon>
        <taxon>Tracheophyta</taxon>
        <taxon>Spermatophyta</taxon>
        <taxon>Magnoliopsida</taxon>
        <taxon>eudicotyledons</taxon>
        <taxon>Gunneridae</taxon>
        <taxon>Pentapetalae</taxon>
        <taxon>rosids</taxon>
        <taxon>fabids</taxon>
        <taxon>Rosales</taxon>
        <taxon>Rosaceae</taxon>
        <taxon>Amygdaloideae</taxon>
        <taxon>Amygdaleae</taxon>
        <taxon>Prunus</taxon>
    </lineage>
</organism>
<dbReference type="Proteomes" id="UP000327085">
    <property type="component" value="Chromosome 8"/>
</dbReference>
<dbReference type="Gramene" id="VVA34992">
    <property type="protein sequence ID" value="VVA34992"/>
    <property type="gene ID" value="Prudul26B030489"/>
</dbReference>
<gene>
    <name evidence="1" type="ORF">ALMOND_2B030489</name>
</gene>
<dbReference type="EMBL" id="CABIKO010000364">
    <property type="protein sequence ID" value="VVA34992.1"/>
    <property type="molecule type" value="Genomic_DNA"/>
</dbReference>
<name>A0A5E4G617_PRUDU</name>
<proteinExistence type="predicted"/>
<accession>A0A5E4G617</accession>
<sequence length="113" mass="12633">MDMKNFETHRFGGYQDAFLMPLSMPLDARVRKTIRDIRKCATGEDAAVPDAHEGAVSGQLEELEAVLLAQVAGKARVFAEGFVQISSQLVLRRQQPPMVVSDIRIFLRNISFL</sequence>
<evidence type="ECO:0000313" key="1">
    <source>
        <dbReference type="EMBL" id="VVA34992.1"/>
    </source>
</evidence>
<evidence type="ECO:0000313" key="2">
    <source>
        <dbReference type="Proteomes" id="UP000327085"/>
    </source>
</evidence>